<dbReference type="PANTHER" id="PTHR34107:SF4">
    <property type="entry name" value="SLL1222 PROTEIN"/>
    <property type="match status" value="1"/>
</dbReference>
<evidence type="ECO:0000313" key="3">
    <source>
        <dbReference type="Proteomes" id="UP000182840"/>
    </source>
</evidence>
<evidence type="ECO:0000313" key="2">
    <source>
        <dbReference type="EMBL" id="APH72573.1"/>
    </source>
</evidence>
<dbReference type="AlphaFoldDB" id="A0A1L3ST09"/>
<dbReference type="RefSeq" id="WP_072605675.1">
    <property type="nucleotide sequence ID" value="NZ_CP018171.1"/>
</dbReference>
<gene>
    <name evidence="2" type="ORF">BSQ44_15315</name>
</gene>
<accession>A0A1L3ST09</accession>
<dbReference type="STRING" id="1670800.BSQ44_15315"/>
<keyword evidence="3" id="KW-1185">Reference proteome</keyword>
<dbReference type="Gene3D" id="3.90.1570.10">
    <property type="entry name" value="tt1808, chain A"/>
    <property type="match status" value="1"/>
</dbReference>
<sequence length="207" mass="22937">MNASATDSKRPATYADLEAVPDHLVAEIIDGVLRTHPRPSPRHGLSALALGTKLSEPFQNGSGGPGGWLFIAEPELHIGLHVLVPDLAGWRRERLPALPETAYLDVVPDWICEVLSASTERRDRTVKSRIYAELGVSHYWLIDPRQQLLEAFELIDGQWLLIGTWSSADIVRAAPFDAIVFSLADLWPLDRPLGLNEDPTPYYAGDR</sequence>
<dbReference type="InterPro" id="IPR012296">
    <property type="entry name" value="Nuclease_put_TT1808"/>
</dbReference>
<dbReference type="Proteomes" id="UP000182840">
    <property type="component" value="Chromosome"/>
</dbReference>
<dbReference type="SUPFAM" id="SSF52980">
    <property type="entry name" value="Restriction endonuclease-like"/>
    <property type="match status" value="1"/>
</dbReference>
<dbReference type="OrthoDB" id="461333at2"/>
<dbReference type="Pfam" id="PF05685">
    <property type="entry name" value="Uma2"/>
    <property type="match status" value="1"/>
</dbReference>
<name>A0A1L3ST09_9HYPH</name>
<proteinExistence type="predicted"/>
<dbReference type="PANTHER" id="PTHR34107">
    <property type="entry name" value="SLL0198 PROTEIN-RELATED"/>
    <property type="match status" value="1"/>
</dbReference>
<dbReference type="InterPro" id="IPR008538">
    <property type="entry name" value="Uma2"/>
</dbReference>
<organism evidence="2 3">
    <name type="scientific">Aquibium oceanicum</name>
    <dbReference type="NCBI Taxonomy" id="1670800"/>
    <lineage>
        <taxon>Bacteria</taxon>
        <taxon>Pseudomonadati</taxon>
        <taxon>Pseudomonadota</taxon>
        <taxon>Alphaproteobacteria</taxon>
        <taxon>Hyphomicrobiales</taxon>
        <taxon>Phyllobacteriaceae</taxon>
        <taxon>Aquibium</taxon>
    </lineage>
</organism>
<evidence type="ECO:0000259" key="1">
    <source>
        <dbReference type="Pfam" id="PF05685"/>
    </source>
</evidence>
<feature type="domain" description="Putative restriction endonuclease" evidence="1">
    <location>
        <begin position="13"/>
        <end position="167"/>
    </location>
</feature>
<dbReference type="EMBL" id="CP018171">
    <property type="protein sequence ID" value="APH72573.1"/>
    <property type="molecule type" value="Genomic_DNA"/>
</dbReference>
<reference evidence="3" key="1">
    <citation type="submission" date="2016-11" db="EMBL/GenBank/DDBJ databases">
        <title>Mesorhizobium oceanicum sp. nov., isolated from deep seawater in South China Sea.</title>
        <authorList>
            <person name="Fu G.-Y."/>
        </authorList>
    </citation>
    <scope>NUCLEOTIDE SEQUENCE [LARGE SCALE GENOMIC DNA]</scope>
    <source>
        <strain evidence="3">B7</strain>
    </source>
</reference>
<dbReference type="CDD" id="cd06260">
    <property type="entry name" value="DUF820-like"/>
    <property type="match status" value="1"/>
</dbReference>
<protein>
    <recommendedName>
        <fullName evidence="1">Putative restriction endonuclease domain-containing protein</fullName>
    </recommendedName>
</protein>
<dbReference type="KEGG" id="meso:BSQ44_15315"/>
<dbReference type="InterPro" id="IPR011335">
    <property type="entry name" value="Restrct_endonuc-II-like"/>
</dbReference>